<dbReference type="EMBL" id="JACEOL010000001">
    <property type="protein sequence ID" value="MBA4600745.1"/>
    <property type="molecule type" value="Genomic_DNA"/>
</dbReference>
<dbReference type="PANTHER" id="PTHR30075">
    <property type="entry name" value="GLYCYL-TRNA SYNTHETASE"/>
    <property type="match status" value="1"/>
</dbReference>
<dbReference type="SUPFAM" id="SSF109604">
    <property type="entry name" value="HD-domain/PDEase-like"/>
    <property type="match status" value="1"/>
</dbReference>
<dbReference type="HAMAP" id="MF_00255">
    <property type="entry name" value="Gly_tRNA_synth_beta"/>
    <property type="match status" value="1"/>
</dbReference>
<dbReference type="InterPro" id="IPR008909">
    <property type="entry name" value="DALR_anticod-bd"/>
</dbReference>
<protein>
    <recommendedName>
        <fullName evidence="10">Glycine--tRNA ligase beta subunit</fullName>
        <ecNumber evidence="10">6.1.1.14</ecNumber>
    </recommendedName>
    <alternativeName>
        <fullName evidence="10">Glycyl-tRNA synthetase beta subunit</fullName>
        <shortName evidence="10">GlyRS</shortName>
    </alternativeName>
</protein>
<evidence type="ECO:0000256" key="4">
    <source>
        <dbReference type="ARBA" id="ARBA00022598"/>
    </source>
</evidence>
<dbReference type="EC" id="6.1.1.14" evidence="10"/>
<dbReference type="InterPro" id="IPR015944">
    <property type="entry name" value="Gly-tRNA-synth_bsu"/>
</dbReference>
<dbReference type="GO" id="GO:0006426">
    <property type="term" value="P:glycyl-tRNA aminoacylation"/>
    <property type="evidence" value="ECO:0007669"/>
    <property type="project" value="UniProtKB-UniRule"/>
</dbReference>
<dbReference type="GO" id="GO:0005524">
    <property type="term" value="F:ATP binding"/>
    <property type="evidence" value="ECO:0007669"/>
    <property type="project" value="UniProtKB-UniRule"/>
</dbReference>
<comment type="subcellular location">
    <subcellularLocation>
        <location evidence="1 10">Cytoplasm</location>
    </subcellularLocation>
</comment>
<dbReference type="SUPFAM" id="SSF47323">
    <property type="entry name" value="Anticodon-binding domain of a subclass of class I aminoacyl-tRNA synthetases"/>
    <property type="match status" value="1"/>
</dbReference>
<dbReference type="GO" id="GO:0004814">
    <property type="term" value="F:arginine-tRNA ligase activity"/>
    <property type="evidence" value="ECO:0007669"/>
    <property type="project" value="InterPro"/>
</dbReference>
<dbReference type="PRINTS" id="PR01045">
    <property type="entry name" value="TRNASYNTHGB"/>
</dbReference>
<dbReference type="GO" id="GO:0004820">
    <property type="term" value="F:glycine-tRNA ligase activity"/>
    <property type="evidence" value="ECO:0007669"/>
    <property type="project" value="UniProtKB-UniRule"/>
</dbReference>
<keyword evidence="5 10" id="KW-0547">Nucleotide-binding</keyword>
<gene>
    <name evidence="10" type="primary">glyS</name>
    <name evidence="12" type="ORF">H2C83_00080</name>
</gene>
<comment type="caution">
    <text evidence="12">The sequence shown here is derived from an EMBL/GenBank/DDBJ whole genome shotgun (WGS) entry which is preliminary data.</text>
</comment>
<keyword evidence="4 10" id="KW-0436">Ligase</keyword>
<feature type="domain" description="DALR anticodon binding" evidence="11">
    <location>
        <begin position="584"/>
        <end position="683"/>
    </location>
</feature>
<dbReference type="GO" id="GO:0006420">
    <property type="term" value="P:arginyl-tRNA aminoacylation"/>
    <property type="evidence" value="ECO:0007669"/>
    <property type="project" value="InterPro"/>
</dbReference>
<dbReference type="PANTHER" id="PTHR30075:SF2">
    <property type="entry name" value="GLYCINE--TRNA LIGASE, CHLOROPLASTIC_MITOCHONDRIAL 2"/>
    <property type="match status" value="1"/>
</dbReference>
<evidence type="ECO:0000256" key="5">
    <source>
        <dbReference type="ARBA" id="ARBA00022741"/>
    </source>
</evidence>
<reference evidence="12 13" key="1">
    <citation type="submission" date="2020-07" db="EMBL/GenBank/DDBJ databases">
        <title>Thermoactinomyces phylogeny.</title>
        <authorList>
            <person name="Dunlap C."/>
        </authorList>
    </citation>
    <scope>NUCLEOTIDE SEQUENCE [LARGE SCALE GENOMIC DNA]</scope>
    <source>
        <strain evidence="12 13">AMNI-1</strain>
    </source>
</reference>
<keyword evidence="3 10" id="KW-0963">Cytoplasm</keyword>
<evidence type="ECO:0000313" key="13">
    <source>
        <dbReference type="Proteomes" id="UP000538292"/>
    </source>
</evidence>
<dbReference type="PROSITE" id="PS50861">
    <property type="entry name" value="AA_TRNA_LIGASE_II_GLYAB"/>
    <property type="match status" value="1"/>
</dbReference>
<evidence type="ECO:0000313" key="12">
    <source>
        <dbReference type="EMBL" id="MBA4600745.1"/>
    </source>
</evidence>
<evidence type="ECO:0000256" key="6">
    <source>
        <dbReference type="ARBA" id="ARBA00022840"/>
    </source>
</evidence>
<dbReference type="InterPro" id="IPR006194">
    <property type="entry name" value="Gly-tRNA-synth_heterodimer"/>
</dbReference>
<comment type="subunit">
    <text evidence="10">Tetramer of two alpha and two beta subunits.</text>
</comment>
<evidence type="ECO:0000256" key="8">
    <source>
        <dbReference type="ARBA" id="ARBA00023146"/>
    </source>
</evidence>
<comment type="similarity">
    <text evidence="2 10">Belongs to the class-II aminoacyl-tRNA synthetase family.</text>
</comment>
<proteinExistence type="inferred from homology"/>
<evidence type="ECO:0000256" key="2">
    <source>
        <dbReference type="ARBA" id="ARBA00008226"/>
    </source>
</evidence>
<dbReference type="RefSeq" id="WP_181736536.1">
    <property type="nucleotide sequence ID" value="NZ_JACEOL010000001.1"/>
</dbReference>
<dbReference type="GO" id="GO:0005829">
    <property type="term" value="C:cytosol"/>
    <property type="evidence" value="ECO:0007669"/>
    <property type="project" value="TreeGrafter"/>
</dbReference>
<keyword evidence="7 10" id="KW-0648">Protein biosynthesis</keyword>
<evidence type="ECO:0000256" key="9">
    <source>
        <dbReference type="ARBA" id="ARBA00047937"/>
    </source>
</evidence>
<comment type="catalytic activity">
    <reaction evidence="9 10">
        <text>tRNA(Gly) + glycine + ATP = glycyl-tRNA(Gly) + AMP + diphosphate</text>
        <dbReference type="Rhea" id="RHEA:16013"/>
        <dbReference type="Rhea" id="RHEA-COMP:9664"/>
        <dbReference type="Rhea" id="RHEA-COMP:9683"/>
        <dbReference type="ChEBI" id="CHEBI:30616"/>
        <dbReference type="ChEBI" id="CHEBI:33019"/>
        <dbReference type="ChEBI" id="CHEBI:57305"/>
        <dbReference type="ChEBI" id="CHEBI:78442"/>
        <dbReference type="ChEBI" id="CHEBI:78522"/>
        <dbReference type="ChEBI" id="CHEBI:456215"/>
        <dbReference type="EC" id="6.1.1.14"/>
    </reaction>
</comment>
<dbReference type="Pfam" id="PF02092">
    <property type="entry name" value="tRNA_synt_2f"/>
    <property type="match status" value="1"/>
</dbReference>
<dbReference type="AlphaFoldDB" id="A0A7W1XPQ2"/>
<name>A0A7W1XPQ2_9BACL</name>
<sequence length="692" mass="79077">MSKDLLLEIGCEEIPARFVDEAVSQLGEKLAEWLKENRISYGGYRTFATPRRLAVRISDVNERQEDKHEEVKGPAERIARQADGTWSKAAQGFARKQGISADQLVIKEVKGENYVFASIHHEGNHTRELLVNGIPSILDHLHFPKTMRWNSRVRFIRPVRWLMCLLGDEVIPFSWAGLTAGNQSEGHRFLGSSISISEAKEYEQILLEQYVLVEADQRKNRILSQLRQLEEKHGWVIPVDEGLLNEVIHLVEYPTALYGRFEEEFLRLPREVLVVTMREHQRYFPVEDRNGQLLPYFVTVRNGDDRYIENVTKGNEKVLRARLADARFFFEEDLKVPLEEAVKKLDQIVYQDELGSLGERVGRIQQLALGLAESIRLPVSEQALLKRAAQICKFDVATQMVGEFPELEGVMGQTYALHAGEEKEVAQAVYEHYLPRYAGDALPTLRIAGLLSLADKMDVIVSSFGIGIQPTGSQDPYGLRRKAAGIVQILLEEDYYPLSLIRLWQNALDRLEETGLLKVSRSDVEKELHDFFALRLRTVLQEEEIRYDIIDAVLKADLSYPVQIVEKAKVLMEQTGRESFKQEVEGFTRAANLAAKAEGDQFDPSLFQEKAERILARSLQEAAKQYERARQQKDAEAMYRALAAMAPEIHQFFDQVMVMVEEEGVRNNRLALLRKITQCTSQFADFGRIVFA</sequence>
<dbReference type="Gene3D" id="1.10.730.10">
    <property type="entry name" value="Isoleucyl-tRNA Synthetase, Domain 1"/>
    <property type="match status" value="1"/>
</dbReference>
<evidence type="ECO:0000259" key="11">
    <source>
        <dbReference type="SMART" id="SM00836"/>
    </source>
</evidence>
<evidence type="ECO:0000256" key="7">
    <source>
        <dbReference type="ARBA" id="ARBA00022917"/>
    </source>
</evidence>
<evidence type="ECO:0000256" key="1">
    <source>
        <dbReference type="ARBA" id="ARBA00004496"/>
    </source>
</evidence>
<evidence type="ECO:0000256" key="3">
    <source>
        <dbReference type="ARBA" id="ARBA00022490"/>
    </source>
</evidence>
<keyword evidence="8 10" id="KW-0030">Aminoacyl-tRNA synthetase</keyword>
<keyword evidence="13" id="KW-1185">Reference proteome</keyword>
<dbReference type="NCBIfam" id="TIGR00211">
    <property type="entry name" value="glyS"/>
    <property type="match status" value="1"/>
</dbReference>
<dbReference type="Proteomes" id="UP000538292">
    <property type="component" value="Unassembled WGS sequence"/>
</dbReference>
<dbReference type="InterPro" id="IPR009080">
    <property type="entry name" value="tRNAsynth_Ia_anticodon-bd"/>
</dbReference>
<accession>A0A7W1XPQ2</accession>
<dbReference type="SMART" id="SM00836">
    <property type="entry name" value="DALR_1"/>
    <property type="match status" value="1"/>
</dbReference>
<evidence type="ECO:0000256" key="10">
    <source>
        <dbReference type="HAMAP-Rule" id="MF_00255"/>
    </source>
</evidence>
<dbReference type="Pfam" id="PF05746">
    <property type="entry name" value="DALR_1"/>
    <property type="match status" value="1"/>
</dbReference>
<organism evidence="12 13">
    <name type="scientific">Thermoactinomyces mirandus</name>
    <dbReference type="NCBI Taxonomy" id="2756294"/>
    <lineage>
        <taxon>Bacteria</taxon>
        <taxon>Bacillati</taxon>
        <taxon>Bacillota</taxon>
        <taxon>Bacilli</taxon>
        <taxon>Bacillales</taxon>
        <taxon>Thermoactinomycetaceae</taxon>
        <taxon>Thermoactinomyces</taxon>
    </lineage>
</organism>
<keyword evidence="6 10" id="KW-0067">ATP-binding</keyword>